<protein>
    <submittedName>
        <fullName evidence="3">Putative transposase</fullName>
    </submittedName>
</protein>
<dbReference type="GO" id="GO:0004803">
    <property type="term" value="F:transposase activity"/>
    <property type="evidence" value="ECO:0007669"/>
    <property type="project" value="InterPro"/>
</dbReference>
<dbReference type="Proteomes" id="UP000276829">
    <property type="component" value="Unassembled WGS sequence"/>
</dbReference>
<accession>A0A3M3G7P1</accession>
<dbReference type="GO" id="GO:0006313">
    <property type="term" value="P:DNA transposition"/>
    <property type="evidence" value="ECO:0007669"/>
    <property type="project" value="InterPro"/>
</dbReference>
<feature type="domain" description="Tn3 transposase DDE" evidence="1">
    <location>
        <begin position="71"/>
        <end position="143"/>
    </location>
</feature>
<sequence length="162" mass="17572">MPRRSILLASERDTLLALPDSQDDLIRYYTFNESDLSLIRQRRGDANRLGFAVQLCLLRYPGYALASDSVLAASIKQGTVTASLMLRKLGSYPRQNGLAVALRELGRIERTLFILDLLQSAELRRHVHAGLNKGEARNACSSIASVKSGIGASSSSAIGPAD</sequence>
<reference evidence="4 5" key="1">
    <citation type="submission" date="2018-08" db="EMBL/GenBank/DDBJ databases">
        <title>Recombination of ecologically and evolutionarily significant loci maintains genetic cohesion in the Pseudomonas syringae species complex.</title>
        <authorList>
            <person name="Dillon M."/>
            <person name="Thakur S."/>
            <person name="Almeida R.N.D."/>
            <person name="Weir B.S."/>
            <person name="Guttman D.S."/>
        </authorList>
    </citation>
    <scope>NUCLEOTIDE SEQUENCE [LARGE SCALE GENOMIC DNA]</scope>
    <source>
        <strain evidence="3 4">ICMP 4324</strain>
        <strain evidence="2 5">ICMP 4332</strain>
    </source>
</reference>
<evidence type="ECO:0000259" key="1">
    <source>
        <dbReference type="Pfam" id="PF01526"/>
    </source>
</evidence>
<gene>
    <name evidence="3" type="ORF">ALQ73_01455</name>
    <name evidence="2" type="ORF">ALQ74_01665</name>
</gene>
<comment type="caution">
    <text evidence="3">The sequence shown here is derived from an EMBL/GenBank/DDBJ whole genome shotgun (WGS) entry which is preliminary data.</text>
</comment>
<evidence type="ECO:0000313" key="2">
    <source>
        <dbReference type="EMBL" id="RMM59877.1"/>
    </source>
</evidence>
<dbReference type="EMBL" id="RBOM01000288">
    <property type="protein sequence ID" value="RMM59877.1"/>
    <property type="molecule type" value="Genomic_DNA"/>
</dbReference>
<dbReference type="Pfam" id="PF01526">
    <property type="entry name" value="DDE_Tnp_Tn3"/>
    <property type="match status" value="1"/>
</dbReference>
<dbReference type="InterPro" id="IPR002513">
    <property type="entry name" value="Tn3_Tnp_DDE_dom"/>
</dbReference>
<name>A0A3M3G7P1_PSESG</name>
<evidence type="ECO:0000313" key="4">
    <source>
        <dbReference type="Proteomes" id="UP000276829"/>
    </source>
</evidence>
<proteinExistence type="predicted"/>
<dbReference type="EMBL" id="RBON01000132">
    <property type="protein sequence ID" value="RMM69569.1"/>
    <property type="molecule type" value="Genomic_DNA"/>
</dbReference>
<organism evidence="3 4">
    <name type="scientific">Pseudomonas savastanoi pv. glycinea</name>
    <name type="common">Pseudomonas syringae pv. glycinea</name>
    <dbReference type="NCBI Taxonomy" id="318"/>
    <lineage>
        <taxon>Bacteria</taxon>
        <taxon>Pseudomonadati</taxon>
        <taxon>Pseudomonadota</taxon>
        <taxon>Gammaproteobacteria</taxon>
        <taxon>Pseudomonadales</taxon>
        <taxon>Pseudomonadaceae</taxon>
        <taxon>Pseudomonas</taxon>
    </lineage>
</organism>
<evidence type="ECO:0000313" key="5">
    <source>
        <dbReference type="Proteomes" id="UP000279057"/>
    </source>
</evidence>
<dbReference type="Proteomes" id="UP000279057">
    <property type="component" value="Unassembled WGS sequence"/>
</dbReference>
<evidence type="ECO:0000313" key="3">
    <source>
        <dbReference type="EMBL" id="RMM69569.1"/>
    </source>
</evidence>
<dbReference type="AlphaFoldDB" id="A0A3M3G7P1"/>